<comment type="caution">
    <text evidence="1">The sequence shown here is derived from an EMBL/GenBank/DDBJ whole genome shotgun (WGS) entry which is preliminary data.</text>
</comment>
<organism evidence="1 2">
    <name type="scientific">Choristoneura fumiferana</name>
    <name type="common">Spruce budworm moth</name>
    <name type="synonym">Archips fumiferana</name>
    <dbReference type="NCBI Taxonomy" id="7141"/>
    <lineage>
        <taxon>Eukaryota</taxon>
        <taxon>Metazoa</taxon>
        <taxon>Ecdysozoa</taxon>
        <taxon>Arthropoda</taxon>
        <taxon>Hexapoda</taxon>
        <taxon>Insecta</taxon>
        <taxon>Pterygota</taxon>
        <taxon>Neoptera</taxon>
        <taxon>Endopterygota</taxon>
        <taxon>Lepidoptera</taxon>
        <taxon>Glossata</taxon>
        <taxon>Ditrysia</taxon>
        <taxon>Tortricoidea</taxon>
        <taxon>Tortricidae</taxon>
        <taxon>Tortricinae</taxon>
        <taxon>Choristoneura</taxon>
    </lineage>
</organism>
<evidence type="ECO:0000313" key="1">
    <source>
        <dbReference type="EMBL" id="KAI8419898.1"/>
    </source>
</evidence>
<accession>A0ACC0J722</accession>
<reference evidence="1 2" key="1">
    <citation type="journal article" date="2022" name="Genome Biol. Evol.">
        <title>The Spruce Budworm Genome: Reconstructing the Evolutionary History of Antifreeze Proteins.</title>
        <authorList>
            <person name="Beliveau C."/>
            <person name="Gagne P."/>
            <person name="Picq S."/>
            <person name="Vernygora O."/>
            <person name="Keeling C.I."/>
            <person name="Pinkney K."/>
            <person name="Doucet D."/>
            <person name="Wen F."/>
            <person name="Johnston J.S."/>
            <person name="Maaroufi H."/>
            <person name="Boyle B."/>
            <person name="Laroche J."/>
            <person name="Dewar K."/>
            <person name="Juretic N."/>
            <person name="Blackburn G."/>
            <person name="Nisole A."/>
            <person name="Brunet B."/>
            <person name="Brandao M."/>
            <person name="Lumley L."/>
            <person name="Duan J."/>
            <person name="Quan G."/>
            <person name="Lucarotti C.J."/>
            <person name="Roe A.D."/>
            <person name="Sperling F.A.H."/>
            <person name="Levesque R.C."/>
            <person name="Cusson M."/>
        </authorList>
    </citation>
    <scope>NUCLEOTIDE SEQUENCE [LARGE SCALE GENOMIC DNA]</scope>
    <source>
        <strain evidence="1">Glfc:IPQL:Cfum</strain>
    </source>
</reference>
<name>A0ACC0J722_CHOFU</name>
<protein>
    <submittedName>
        <fullName evidence="1">Uncharacterized protein</fullName>
    </submittedName>
</protein>
<evidence type="ECO:0000313" key="2">
    <source>
        <dbReference type="Proteomes" id="UP001064048"/>
    </source>
</evidence>
<sequence>MEPSVPGSSKNSPGSPAIGTHSRSKNTRARKRKRLSSNSSSDADVLPENTLEVEKSLHASAVKNNLDDVSVKKILKKVVTNDHVLALVKLREEEEQKATKVENPQPKLTRAKVKELMKVSPKTAPWNLELTPIKHIPVKTRPEVKALIAQELHADEDDDEYQPTHDDVPSDDDQTLESCSDVDSQPRTPATPRRQASPRVLRDGPFKVPQEISTPRRRLDMDEDATIALRTRSKLSLSSIPIDHIESSFVPPDELPMPVVDDIWTEFLQECMNPEASKNEDDEDDPEYNVAADPDANDEDEEGLENIMKISKKELNDLVTELFNIMPEATAEDELFDKMVNNNPDSVVNVCNLRPAVALIRSWQESVSADTPENAAMVDRKVTPVKHELLPFNPNLTLYEQPEHEMPRIFVRHLAKSSRRHGRRTPKEESPPHQLHPRNRLQPPQRTPANRPKTPTHDKFDIEITPAVMPSTAPPVIPTLYSVVQTPSGAYLVPLSMITTNSASTPICSSEVKETVSSNLPEQSNVPTVPPATNDHCECCVLIRKICKERQTFMTDFFTPRVRTCPCKEKRRAKYPKITKKLRLLINSYKSKSFCAWEGLQCRVQSLTKELKRGEGKTLSTAVQYDLEEIAAVTSFQLKLTMRTAIARNNYMKRKVHAILSRFKPNEDDIYILMGDMDKALEAECVDVYKELLGFLTPVQADKMGSDGQKAAEPVSFKPLEQVAATSLGPLSNTEEAHEDIDDPKDKHSLEQASTTWNDSQVADKNGELNDTIYDDSQPIDYEADNSESDDDGSFENNLTIVEEPDEINTTEFDTNNESHSENIIDTPHLTITKTEVRDYSESDMSMAIMSDGETVKSEPAEWKRDEDKLLLEILKQSLTPKKEKIRLF</sequence>
<dbReference type="EMBL" id="CM046114">
    <property type="protein sequence ID" value="KAI8419898.1"/>
    <property type="molecule type" value="Genomic_DNA"/>
</dbReference>
<dbReference type="Proteomes" id="UP001064048">
    <property type="component" value="Chromosome 14"/>
</dbReference>
<gene>
    <name evidence="1" type="ORF">MSG28_008523</name>
</gene>
<keyword evidence="2" id="KW-1185">Reference proteome</keyword>
<proteinExistence type="predicted"/>